<evidence type="ECO:0000313" key="3">
    <source>
        <dbReference type="Proteomes" id="UP001627154"/>
    </source>
</evidence>
<evidence type="ECO:0008006" key="4">
    <source>
        <dbReference type="Google" id="ProtNLM"/>
    </source>
</evidence>
<protein>
    <recommendedName>
        <fullName evidence="4">MULE transposase domain-containing protein</fullName>
    </recommendedName>
</protein>
<feature type="compositionally biased region" description="Basic and acidic residues" evidence="1">
    <location>
        <begin position="990"/>
        <end position="1000"/>
    </location>
</feature>
<sequence>MTFEAVFHDQNANEKQWIIFSCYREKDAKIKKIKTMATKKEYLKLRNCLNNSIDTEPALQFFQKQYGGNVENLKLLSMSIDDYDYRRINVENGADSKEHAGGGEEITFERMNDDKNSNKKRWVVFYQFREKDELDYDDEDDDGRDTNKLEDLPKVKTMVTEKDYLKLRKCLNKTADTEEALKIFRKHYDGNGNNLKILFMSFNDIEYIRINVENVANLEELADKDAENVCEIVSSDDESLDSNSSGNKKKYKIVSKKLRRFKGRTYRNNGKPKGCVTYYKCTTKGCPATAKIVEGIDQLVPIKEQHLDTCTPQERIDSIIELEEFLQNKIQDSYYKSNDLWKEAIEKCPKATEIVDISTMRPKMKKWRSNKFPAKAKNIGEFVKQINNGDYNKVLSYYDFEVSAQPVMDAKGMEHVLLYDKEFIKKHFENCTHLFIDGTFKTRPDLEDCVQLLIIMGVLSGCAVPLFYVAMTKRTHSAYEAVLNHVLQVHHFNKVKIIMSDFEGPLRSAIQSCLTMGKAVGCNFHFDKAILLKLRKLGLQTLLNKDDDFVLLVKKFLCVAFLPPEMIEDEFERQSKIFLEFFDNKLADGEIKQKEWSSAFAFIEYFDSYWMKVVTPAGFSVFALSKRTNNCCESFNSLLQRELDKRPVVNIFCQKIVELALKYRKRVKLDENLIPSHCDLPRYESTIRTKLLFRHWKLIKDPEANHPIETFITAISSTKGNNAIRATIKSMEEDKIEPHSQLAASLNVGSYENDPDVDRAIIEDDETLQLEKKHFKALKAAEHTLQKQNIQFSCNSTEIENLLKKKEFKNSKRKDPDEGLDEGKKHANIAVDIIEESPEIEHLLKEKEFTNSKNKGSGELGVDDSQKYVSYAVNIIEDTIINNNVQPTNVVKFKNQQVQRNISEKKKDSKNVSATKRNYESLIDDEESSKATEERKKPRIIEKIILKKHKIHVESSQIPVCPQNNAKSDVKLNMPIRKVRKNKRRRNSEKKKLEEARSNI</sequence>
<proteinExistence type="predicted"/>
<dbReference type="AlphaFoldDB" id="A0ABD2W4E9"/>
<organism evidence="2 3">
    <name type="scientific">Trichogramma kaykai</name>
    <dbReference type="NCBI Taxonomy" id="54128"/>
    <lineage>
        <taxon>Eukaryota</taxon>
        <taxon>Metazoa</taxon>
        <taxon>Ecdysozoa</taxon>
        <taxon>Arthropoda</taxon>
        <taxon>Hexapoda</taxon>
        <taxon>Insecta</taxon>
        <taxon>Pterygota</taxon>
        <taxon>Neoptera</taxon>
        <taxon>Endopterygota</taxon>
        <taxon>Hymenoptera</taxon>
        <taxon>Apocrita</taxon>
        <taxon>Proctotrupomorpha</taxon>
        <taxon>Chalcidoidea</taxon>
        <taxon>Trichogrammatidae</taxon>
        <taxon>Trichogramma</taxon>
    </lineage>
</organism>
<feature type="region of interest" description="Disordered" evidence="1">
    <location>
        <begin position="980"/>
        <end position="1000"/>
    </location>
</feature>
<feature type="compositionally biased region" description="Basic residues" evidence="1">
    <location>
        <begin position="980"/>
        <end position="989"/>
    </location>
</feature>
<evidence type="ECO:0000256" key="1">
    <source>
        <dbReference type="SAM" id="MobiDB-lite"/>
    </source>
</evidence>
<accession>A0ABD2W4E9</accession>
<reference evidence="2 3" key="1">
    <citation type="journal article" date="2024" name="bioRxiv">
        <title>A reference genome for Trichogramma kaykai: A tiny desert-dwelling parasitoid wasp with competing sex-ratio distorters.</title>
        <authorList>
            <person name="Culotta J."/>
            <person name="Lindsey A.R."/>
        </authorList>
    </citation>
    <scope>NUCLEOTIDE SEQUENCE [LARGE SCALE GENOMIC DNA]</scope>
    <source>
        <strain evidence="2 3">KSX58</strain>
    </source>
</reference>
<dbReference type="EMBL" id="JBJJXI010000136">
    <property type="protein sequence ID" value="KAL3388019.1"/>
    <property type="molecule type" value="Genomic_DNA"/>
</dbReference>
<dbReference type="Proteomes" id="UP001627154">
    <property type="component" value="Unassembled WGS sequence"/>
</dbReference>
<comment type="caution">
    <text evidence="2">The sequence shown here is derived from an EMBL/GenBank/DDBJ whole genome shotgun (WGS) entry which is preliminary data.</text>
</comment>
<name>A0ABD2W4E9_9HYME</name>
<gene>
    <name evidence="2" type="ORF">TKK_017088</name>
</gene>
<keyword evidence="3" id="KW-1185">Reference proteome</keyword>
<evidence type="ECO:0000313" key="2">
    <source>
        <dbReference type="EMBL" id="KAL3388019.1"/>
    </source>
</evidence>